<protein>
    <submittedName>
        <fullName evidence="1">Uncharacterized protein</fullName>
    </submittedName>
</protein>
<reference evidence="1" key="1">
    <citation type="submission" date="2022-07" db="EMBL/GenBank/DDBJ databases">
        <title>Genome Sequence of Phlebia brevispora.</title>
        <authorList>
            <person name="Buettner E."/>
        </authorList>
    </citation>
    <scope>NUCLEOTIDE SEQUENCE</scope>
    <source>
        <strain evidence="1">MPL23</strain>
    </source>
</reference>
<evidence type="ECO:0000313" key="2">
    <source>
        <dbReference type="Proteomes" id="UP001148662"/>
    </source>
</evidence>
<evidence type="ECO:0000313" key="1">
    <source>
        <dbReference type="EMBL" id="KAJ3556093.1"/>
    </source>
</evidence>
<sequence length="567" mass="64486">MLVIWMVNTAHAAFITYTIYFYAVTNFSDPMRLKFFPWSPQRSYSNHGAECLIRSLLLCVPSLSSQRKKEMDDGPHHIPNVLRFRCQYFIRKHSKVTTQQQCTQDIYVYPGYTRTTRLTQVGRSMFDIRLWWYDADAAKSPSSIALLFLWLRARDARLTIFIGGNPPPFIFCVYSKEVENCQRLSVIPAMDHRSLDATSFKKLVDSVRMNHSEPFTKMDSSTATTHLHLSTTLGAVFLGNIALAVLYGTSTLQTWIYFNRFRDTLWLRILIFVIWTMATIHAALITYSTYYYSVINFSNPAQLYSSTWYVVPATGESSLLWSSQELQRRDSYDDRQCGAHPLYLCIQNIPSQRKKGLADGTYNCTYVIRLQHEYRQPLTTVTEIQSPAISHMMYIIFIGIVIVEGIIATSLSVVLWRLRTGIMRTDGIIRTIIAYSVNAGVLTSLCSLSILITYATMPNNYVCVALYFVMPESSFNSLLASLNARRRLRDDALWNGTIEIPLSTMGSRPFSAVVGTTDHGASVQPIAIQVETTTSKKTDSMSHFSRLGLDPSQRLFGTIKEDTIHVV</sequence>
<name>A0ACC1T9K9_9APHY</name>
<accession>A0ACC1T9K9</accession>
<keyword evidence="2" id="KW-1185">Reference proteome</keyword>
<gene>
    <name evidence="1" type="ORF">NM688_g2213</name>
</gene>
<dbReference type="Proteomes" id="UP001148662">
    <property type="component" value="Unassembled WGS sequence"/>
</dbReference>
<proteinExistence type="predicted"/>
<comment type="caution">
    <text evidence="1">The sequence shown here is derived from an EMBL/GenBank/DDBJ whole genome shotgun (WGS) entry which is preliminary data.</text>
</comment>
<dbReference type="EMBL" id="JANHOG010000271">
    <property type="protein sequence ID" value="KAJ3556093.1"/>
    <property type="molecule type" value="Genomic_DNA"/>
</dbReference>
<organism evidence="1 2">
    <name type="scientific">Phlebia brevispora</name>
    <dbReference type="NCBI Taxonomy" id="194682"/>
    <lineage>
        <taxon>Eukaryota</taxon>
        <taxon>Fungi</taxon>
        <taxon>Dikarya</taxon>
        <taxon>Basidiomycota</taxon>
        <taxon>Agaricomycotina</taxon>
        <taxon>Agaricomycetes</taxon>
        <taxon>Polyporales</taxon>
        <taxon>Meruliaceae</taxon>
        <taxon>Phlebia</taxon>
    </lineage>
</organism>